<keyword evidence="3" id="KW-1185">Reference proteome</keyword>
<dbReference type="Proteomes" id="UP001054252">
    <property type="component" value="Unassembled WGS sequence"/>
</dbReference>
<dbReference type="EMBL" id="BPVZ01000088">
    <property type="protein sequence ID" value="GKV30801.1"/>
    <property type="molecule type" value="Genomic_DNA"/>
</dbReference>
<evidence type="ECO:0000313" key="2">
    <source>
        <dbReference type="EMBL" id="GKV30801.1"/>
    </source>
</evidence>
<evidence type="ECO:0000313" key="3">
    <source>
        <dbReference type="Proteomes" id="UP001054252"/>
    </source>
</evidence>
<reference evidence="2 3" key="1">
    <citation type="journal article" date="2021" name="Commun. Biol.">
        <title>The genome of Shorea leprosula (Dipterocarpaceae) highlights the ecological relevance of drought in aseasonal tropical rainforests.</title>
        <authorList>
            <person name="Ng K.K.S."/>
            <person name="Kobayashi M.J."/>
            <person name="Fawcett J.A."/>
            <person name="Hatakeyama M."/>
            <person name="Paape T."/>
            <person name="Ng C.H."/>
            <person name="Ang C.C."/>
            <person name="Tnah L.H."/>
            <person name="Lee C.T."/>
            <person name="Nishiyama T."/>
            <person name="Sese J."/>
            <person name="O'Brien M.J."/>
            <person name="Copetti D."/>
            <person name="Mohd Noor M.I."/>
            <person name="Ong R.C."/>
            <person name="Putra M."/>
            <person name="Sireger I.Z."/>
            <person name="Indrioko S."/>
            <person name="Kosugi Y."/>
            <person name="Izuno A."/>
            <person name="Isagi Y."/>
            <person name="Lee S.L."/>
            <person name="Shimizu K.K."/>
        </authorList>
    </citation>
    <scope>NUCLEOTIDE SEQUENCE [LARGE SCALE GENOMIC DNA]</scope>
    <source>
        <strain evidence="2">214</strain>
    </source>
</reference>
<name>A0AAV5L0V0_9ROSI</name>
<feature type="region of interest" description="Disordered" evidence="1">
    <location>
        <begin position="172"/>
        <end position="203"/>
    </location>
</feature>
<dbReference type="AlphaFoldDB" id="A0AAV5L0V0"/>
<sequence length="203" mass="23342">MQNHGFWGAISVFTKRNLCYIRILEGGDDEFENIKHGEIKAIIALSCTASQINVGFLTPENKALQWIISRILAQRKGSKSVAIGSDLPWFDYLLKWKRLNRGIFIYWNLIKNYSSNMGLLHGALITRLMKRENIDLTPYRLGKIQGGTTLKKASFENIQYELRNGFWRKKVDQAMEQQKDEEKGDVDQEMAEQGEEEHGGDSQ</sequence>
<accession>A0AAV5L0V0</accession>
<organism evidence="2 3">
    <name type="scientific">Rubroshorea leprosula</name>
    <dbReference type="NCBI Taxonomy" id="152421"/>
    <lineage>
        <taxon>Eukaryota</taxon>
        <taxon>Viridiplantae</taxon>
        <taxon>Streptophyta</taxon>
        <taxon>Embryophyta</taxon>
        <taxon>Tracheophyta</taxon>
        <taxon>Spermatophyta</taxon>
        <taxon>Magnoliopsida</taxon>
        <taxon>eudicotyledons</taxon>
        <taxon>Gunneridae</taxon>
        <taxon>Pentapetalae</taxon>
        <taxon>rosids</taxon>
        <taxon>malvids</taxon>
        <taxon>Malvales</taxon>
        <taxon>Dipterocarpaceae</taxon>
        <taxon>Rubroshorea</taxon>
    </lineage>
</organism>
<feature type="compositionally biased region" description="Basic and acidic residues" evidence="1">
    <location>
        <begin position="172"/>
        <end position="186"/>
    </location>
</feature>
<gene>
    <name evidence="2" type="ORF">SLEP1_g39577</name>
</gene>
<protein>
    <submittedName>
        <fullName evidence="2">Uncharacterized protein</fullName>
    </submittedName>
</protein>
<comment type="caution">
    <text evidence="2">The sequence shown here is derived from an EMBL/GenBank/DDBJ whole genome shotgun (WGS) entry which is preliminary data.</text>
</comment>
<proteinExistence type="predicted"/>
<evidence type="ECO:0000256" key="1">
    <source>
        <dbReference type="SAM" id="MobiDB-lite"/>
    </source>
</evidence>